<evidence type="ECO:0000256" key="1">
    <source>
        <dbReference type="ARBA" id="ARBA00001947"/>
    </source>
</evidence>
<dbReference type="PANTHER" id="PTHR42837">
    <property type="entry name" value="REGULATOR OF SIGMA-E PROTEASE RSEP"/>
    <property type="match status" value="1"/>
</dbReference>
<keyword evidence="6" id="KW-0862">Zinc</keyword>
<evidence type="ECO:0000256" key="10">
    <source>
        <dbReference type="SAM" id="Phobius"/>
    </source>
</evidence>
<protein>
    <recommendedName>
        <fullName evidence="11">PDZ domain-containing protein</fullName>
    </recommendedName>
</protein>
<dbReference type="Pfam" id="PF17820">
    <property type="entry name" value="PDZ_6"/>
    <property type="match status" value="2"/>
</dbReference>
<dbReference type="AlphaFoldDB" id="A0A0F9SGX3"/>
<evidence type="ECO:0000256" key="5">
    <source>
        <dbReference type="ARBA" id="ARBA00022801"/>
    </source>
</evidence>
<dbReference type="InterPro" id="IPR001478">
    <property type="entry name" value="PDZ"/>
</dbReference>
<dbReference type="InterPro" id="IPR008915">
    <property type="entry name" value="Peptidase_M50"/>
</dbReference>
<dbReference type="InterPro" id="IPR004387">
    <property type="entry name" value="Pept_M50_Zn"/>
</dbReference>
<evidence type="ECO:0000256" key="6">
    <source>
        <dbReference type="ARBA" id="ARBA00022833"/>
    </source>
</evidence>
<dbReference type="InterPro" id="IPR041489">
    <property type="entry name" value="PDZ_6"/>
</dbReference>
<keyword evidence="4 10" id="KW-0812">Transmembrane</keyword>
<comment type="subcellular location">
    <subcellularLocation>
        <location evidence="2">Membrane</location>
        <topology evidence="2">Multi-pass membrane protein</topology>
    </subcellularLocation>
</comment>
<dbReference type="GO" id="GO:0016020">
    <property type="term" value="C:membrane"/>
    <property type="evidence" value="ECO:0007669"/>
    <property type="project" value="UniProtKB-SubCell"/>
</dbReference>
<dbReference type="SMART" id="SM00228">
    <property type="entry name" value="PDZ"/>
    <property type="match status" value="2"/>
</dbReference>
<keyword evidence="7 10" id="KW-1133">Transmembrane helix</keyword>
<name>A0A0F9SGX3_9ZZZZ</name>
<dbReference type="EMBL" id="LAZR01000505">
    <property type="protein sequence ID" value="KKN66274.1"/>
    <property type="molecule type" value="Genomic_DNA"/>
</dbReference>
<gene>
    <name evidence="12" type="ORF">LCGC14_0472970</name>
</gene>
<dbReference type="Gene3D" id="2.30.42.10">
    <property type="match status" value="2"/>
</dbReference>
<keyword evidence="9 10" id="KW-0472">Membrane</keyword>
<comment type="cofactor">
    <cofactor evidence="1">
        <name>Zn(2+)</name>
        <dbReference type="ChEBI" id="CHEBI:29105"/>
    </cofactor>
</comment>
<keyword evidence="8" id="KW-0482">Metalloprotease</keyword>
<evidence type="ECO:0000256" key="8">
    <source>
        <dbReference type="ARBA" id="ARBA00023049"/>
    </source>
</evidence>
<evidence type="ECO:0000256" key="3">
    <source>
        <dbReference type="ARBA" id="ARBA00022670"/>
    </source>
</evidence>
<evidence type="ECO:0000256" key="2">
    <source>
        <dbReference type="ARBA" id="ARBA00004141"/>
    </source>
</evidence>
<sequence length="447" mass="48065">MQSLLFFIIALAILVVVHEFGHFWVARRCGVKVLKFSVGFGKPLWQRRGKDGTEYILAAIPLGGFVKMLDEREGEVAVEDLDKTFNRKPLRSRVAIVAAGPIANLLFAIFAYWLIFMVGIPGIKSVVDGVVPESPAENAQLHAGDQILSINGRDTPTWLAVNKAVTRIAESGGVAELTVTTDGVERVRILDVPKWQLNPEQPESLIQILGITPVNVALKPVLGTIIEGGAAEDAGLQSGDELISADDVPIDSWSGWVTLIRASADKALEVKIKRAQEEINVTLTPQTMDGNIGQIGAGVDVSSTSVPDNLKAELRYSPISAIGQAVIETWQFSSSTVKSLVGMVVGSVSSKNIGGPITIAQFAGASAERGVMSFISFLAMISISLGILNLLPIPVLDGGHLALYFIEWLRGSPLPEQAQLQGQKVGMMMLLMLMLLAFFNDLTRLFG</sequence>
<keyword evidence="5" id="KW-0378">Hydrolase</keyword>
<comment type="caution">
    <text evidence="12">The sequence shown here is derived from an EMBL/GenBank/DDBJ whole genome shotgun (WGS) entry which is preliminary data.</text>
</comment>
<dbReference type="PROSITE" id="PS50106">
    <property type="entry name" value="PDZ"/>
    <property type="match status" value="1"/>
</dbReference>
<dbReference type="GO" id="GO:0004222">
    <property type="term" value="F:metalloendopeptidase activity"/>
    <property type="evidence" value="ECO:0007669"/>
    <property type="project" value="InterPro"/>
</dbReference>
<dbReference type="PANTHER" id="PTHR42837:SF2">
    <property type="entry name" value="MEMBRANE METALLOPROTEASE ARASP2, CHLOROPLASTIC-RELATED"/>
    <property type="match status" value="1"/>
</dbReference>
<reference evidence="12" key="1">
    <citation type="journal article" date="2015" name="Nature">
        <title>Complex archaea that bridge the gap between prokaryotes and eukaryotes.</title>
        <authorList>
            <person name="Spang A."/>
            <person name="Saw J.H."/>
            <person name="Jorgensen S.L."/>
            <person name="Zaremba-Niedzwiedzka K."/>
            <person name="Martijn J."/>
            <person name="Lind A.E."/>
            <person name="van Eijk R."/>
            <person name="Schleper C."/>
            <person name="Guy L."/>
            <person name="Ettema T.J."/>
        </authorList>
    </citation>
    <scope>NUCLEOTIDE SEQUENCE</scope>
</reference>
<dbReference type="CDD" id="cd23081">
    <property type="entry name" value="cpPDZ_EcRseP-like"/>
    <property type="match status" value="1"/>
</dbReference>
<feature type="transmembrane region" description="Helical" evidence="10">
    <location>
        <begin position="94"/>
        <end position="115"/>
    </location>
</feature>
<dbReference type="CDD" id="cd06163">
    <property type="entry name" value="S2P-M50_PDZ_RseP-like"/>
    <property type="match status" value="1"/>
</dbReference>
<organism evidence="12">
    <name type="scientific">marine sediment metagenome</name>
    <dbReference type="NCBI Taxonomy" id="412755"/>
    <lineage>
        <taxon>unclassified sequences</taxon>
        <taxon>metagenomes</taxon>
        <taxon>ecological metagenomes</taxon>
    </lineage>
</organism>
<dbReference type="NCBIfam" id="TIGR00054">
    <property type="entry name" value="RIP metalloprotease RseP"/>
    <property type="match status" value="1"/>
</dbReference>
<evidence type="ECO:0000313" key="12">
    <source>
        <dbReference type="EMBL" id="KKN66274.1"/>
    </source>
</evidence>
<evidence type="ECO:0000256" key="7">
    <source>
        <dbReference type="ARBA" id="ARBA00022989"/>
    </source>
</evidence>
<dbReference type="SUPFAM" id="SSF50156">
    <property type="entry name" value="PDZ domain-like"/>
    <property type="match status" value="2"/>
</dbReference>
<accession>A0A0F9SGX3</accession>
<evidence type="ECO:0000256" key="4">
    <source>
        <dbReference type="ARBA" id="ARBA00022692"/>
    </source>
</evidence>
<dbReference type="GO" id="GO:0006508">
    <property type="term" value="P:proteolysis"/>
    <property type="evidence" value="ECO:0007669"/>
    <property type="project" value="UniProtKB-KW"/>
</dbReference>
<evidence type="ECO:0000259" key="11">
    <source>
        <dbReference type="PROSITE" id="PS50106"/>
    </source>
</evidence>
<proteinExistence type="predicted"/>
<dbReference type="InterPro" id="IPR036034">
    <property type="entry name" value="PDZ_sf"/>
</dbReference>
<dbReference type="Pfam" id="PF02163">
    <property type="entry name" value="Peptidase_M50"/>
    <property type="match status" value="1"/>
</dbReference>
<feature type="domain" description="PDZ" evidence="11">
    <location>
        <begin position="126"/>
        <end position="183"/>
    </location>
</feature>
<keyword evidence="3" id="KW-0645">Protease</keyword>
<evidence type="ECO:0000256" key="9">
    <source>
        <dbReference type="ARBA" id="ARBA00023136"/>
    </source>
</evidence>